<dbReference type="RefSeq" id="WP_157009776.1">
    <property type="nucleotide sequence ID" value="NZ_BMDU01000004.1"/>
</dbReference>
<dbReference type="AlphaFoldDB" id="A0A7M2GMX2"/>
<dbReference type="KEGG" id="sbar:H5V43_19370"/>
<accession>A0A7M2GMX2</accession>
<dbReference type="EMBL" id="CP060036">
    <property type="protein sequence ID" value="QOT73392.1"/>
    <property type="molecule type" value="Genomic_DNA"/>
</dbReference>
<gene>
    <name evidence="1" type="ORF">H5V43_19370</name>
</gene>
<proteinExistence type="predicted"/>
<sequence length="49" mass="4783">MGLSLAETAPRVLVSPSVMALPGPSPGMPSGTVPAVVLLGAKVESPESP</sequence>
<organism evidence="1 2">
    <name type="scientific">Sphingobium fuliginis (strain ATCC 27551)</name>
    <dbReference type="NCBI Taxonomy" id="336203"/>
    <lineage>
        <taxon>Bacteria</taxon>
        <taxon>Pseudomonadati</taxon>
        <taxon>Pseudomonadota</taxon>
        <taxon>Alphaproteobacteria</taxon>
        <taxon>Sphingomonadales</taxon>
        <taxon>Sphingomonadaceae</taxon>
        <taxon>Sphingobium</taxon>
    </lineage>
</organism>
<name>A0A7M2GMX2_SPHSA</name>
<evidence type="ECO:0000313" key="1">
    <source>
        <dbReference type="EMBL" id="QOT73392.1"/>
    </source>
</evidence>
<dbReference type="Proteomes" id="UP000593663">
    <property type="component" value="Chromosome 2"/>
</dbReference>
<reference evidence="2" key="1">
    <citation type="submission" date="2020-08" db="EMBL/GenBank/DDBJ databases">
        <title>Complete genome sequence of Sphingobium barthaii strain KK22, a high-molecular-weight polycyclic aromatic hydrocarbon-degrading soil bacterium.</title>
        <authorList>
            <person name="Mori J.F."/>
            <person name="Kanaly R.A."/>
        </authorList>
    </citation>
    <scope>NUCLEOTIDE SEQUENCE [LARGE SCALE GENOMIC DNA]</scope>
    <source>
        <strain evidence="2">KK22</strain>
    </source>
</reference>
<protein>
    <submittedName>
        <fullName evidence="1">Uncharacterized protein</fullName>
    </submittedName>
</protein>
<evidence type="ECO:0000313" key="2">
    <source>
        <dbReference type="Proteomes" id="UP000593663"/>
    </source>
</evidence>